<feature type="region of interest" description="Disordered" evidence="1">
    <location>
        <begin position="395"/>
        <end position="419"/>
    </location>
</feature>
<organism evidence="2">
    <name type="scientific">uncultured Caudovirales phage</name>
    <dbReference type="NCBI Taxonomy" id="2100421"/>
    <lineage>
        <taxon>Viruses</taxon>
        <taxon>Duplodnaviria</taxon>
        <taxon>Heunggongvirae</taxon>
        <taxon>Uroviricota</taxon>
        <taxon>Caudoviricetes</taxon>
        <taxon>Peduoviridae</taxon>
        <taxon>Maltschvirus</taxon>
        <taxon>Maltschvirus maltsch</taxon>
    </lineage>
</organism>
<feature type="compositionally biased region" description="Pro residues" evidence="1">
    <location>
        <begin position="510"/>
        <end position="519"/>
    </location>
</feature>
<evidence type="ECO:0000313" key="2">
    <source>
        <dbReference type="EMBL" id="CAB4124653.1"/>
    </source>
</evidence>
<sequence length="623" mass="64634">MSFGKEMKDFLDAYKGVQDSNYKRKLGDYYSKQNGKKSDSFAGYGDPEADTDSGGILGSLFGSTPKVADGAAPAEGIPTDPWVRAYKRAYDAKDPSAAETILKNAKKHLELPNPDTLTPMKPMKKAALETPDDEVDQEAAVGGLIRDPNTLSAAAIPDAPADAPAEAPPEPAPAAPVQASNDVAPDDPEADKVSADMSTLAMPGFAAGLRRISMAVEPPSGVPDPSAPQGENPMSDPSAAATDDEVNALDKMVDPERKLPPQARSAARIAAVWDFYGDKDPEKGAELAQRLLLKDKANSQTRGAMALHALDQGDMKSAVKFIADGFNHDLPGGARIIPAVATDGEVTARIKDNGESSEETKVGPEQIQQIAASMASGKAYGASALDLVTKWEASKKTATSGSKGKGGSGSGSDEKGDAFTGALDKVETAAGKMKALQDAFDKAPKGDKDKLQKQLDDAQDAVDAARKEARNAGVRSRGKAGVASTIKSVNEAIDSTITSARPYRERAPVAPAPPAPPAPSAAEKPKQALPDASAPGKPPQTAKPPQAPPDAPKPITGVKAAPSQMINDSSYTAAGDYTGSGSPAMRLPSADILGRANDAIKRGADPTQVLKRLRENGFAAEGM</sequence>
<feature type="compositionally biased region" description="Polar residues" evidence="1">
    <location>
        <begin position="485"/>
        <end position="499"/>
    </location>
</feature>
<protein>
    <submittedName>
        <fullName evidence="2">Uncharacterized protein</fullName>
    </submittedName>
</protein>
<evidence type="ECO:0000256" key="1">
    <source>
        <dbReference type="SAM" id="MobiDB-lite"/>
    </source>
</evidence>
<proteinExistence type="predicted"/>
<accession>A0A6J5KUI0</accession>
<feature type="compositionally biased region" description="Basic and acidic residues" evidence="1">
    <location>
        <begin position="440"/>
        <end position="456"/>
    </location>
</feature>
<reference evidence="2" key="1">
    <citation type="submission" date="2020-04" db="EMBL/GenBank/DDBJ databases">
        <authorList>
            <person name="Chiriac C."/>
            <person name="Salcher M."/>
            <person name="Ghai R."/>
            <person name="Kavagutti S V."/>
        </authorList>
    </citation>
    <scope>NUCLEOTIDE SEQUENCE</scope>
</reference>
<dbReference type="EMBL" id="LR796185">
    <property type="protein sequence ID" value="CAB4124653.1"/>
    <property type="molecule type" value="Genomic_DNA"/>
</dbReference>
<feature type="region of interest" description="Disordered" evidence="1">
    <location>
        <begin position="25"/>
        <end position="50"/>
    </location>
</feature>
<name>A0A6J5KUI0_9CAUD</name>
<feature type="region of interest" description="Disordered" evidence="1">
    <location>
        <begin position="440"/>
        <end position="589"/>
    </location>
</feature>
<gene>
    <name evidence="2" type="ORF">UFOVP55_17</name>
</gene>
<feature type="region of interest" description="Disordered" evidence="1">
    <location>
        <begin position="126"/>
        <end position="195"/>
    </location>
</feature>
<feature type="region of interest" description="Disordered" evidence="1">
    <location>
        <begin position="213"/>
        <end position="247"/>
    </location>
</feature>
<feature type="compositionally biased region" description="Pro residues" evidence="1">
    <location>
        <begin position="536"/>
        <end position="552"/>
    </location>
</feature>
<feature type="compositionally biased region" description="Low complexity" evidence="1">
    <location>
        <begin position="153"/>
        <end position="165"/>
    </location>
</feature>